<dbReference type="PANTHER" id="PTHR43725:SF47">
    <property type="entry name" value="UDP-GLUCOSE 4-EPIMERASE"/>
    <property type="match status" value="1"/>
</dbReference>
<dbReference type="Proteomes" id="UP000887560">
    <property type="component" value="Unplaced"/>
</dbReference>
<comment type="pathway">
    <text evidence="4">Carbohydrate metabolism; galactose metabolism.</text>
</comment>
<keyword evidence="9" id="KW-0413">Isomerase</keyword>
<evidence type="ECO:0000313" key="12">
    <source>
        <dbReference type="Proteomes" id="UP000887560"/>
    </source>
</evidence>
<dbReference type="GO" id="GO:0003974">
    <property type="term" value="F:UDP-N-acetylglucosamine 4-epimerase activity"/>
    <property type="evidence" value="ECO:0007669"/>
    <property type="project" value="UniProtKB-EC"/>
</dbReference>
<evidence type="ECO:0000256" key="4">
    <source>
        <dbReference type="ARBA" id="ARBA00004947"/>
    </source>
</evidence>
<evidence type="ECO:0000256" key="1">
    <source>
        <dbReference type="ARBA" id="ARBA00000014"/>
    </source>
</evidence>
<evidence type="ECO:0000256" key="10">
    <source>
        <dbReference type="ARBA" id="ARBA00031827"/>
    </source>
</evidence>
<keyword evidence="8" id="KW-0119">Carbohydrate metabolism</keyword>
<dbReference type="Gene3D" id="3.90.25.10">
    <property type="entry name" value="UDP-galactose 4-epimerase, domain 1"/>
    <property type="match status" value="1"/>
</dbReference>
<dbReference type="PANTHER" id="PTHR43725">
    <property type="entry name" value="UDP-GLUCOSE 4-EPIMERASE"/>
    <property type="match status" value="1"/>
</dbReference>
<evidence type="ECO:0000256" key="2">
    <source>
        <dbReference type="ARBA" id="ARBA00000083"/>
    </source>
</evidence>
<dbReference type="InterPro" id="IPR005886">
    <property type="entry name" value="UDP_G4E"/>
</dbReference>
<dbReference type="AlphaFoldDB" id="A0A915NTT2"/>
<keyword evidence="8" id="KW-0299">Galactose metabolism</keyword>
<dbReference type="InterPro" id="IPR001509">
    <property type="entry name" value="Epimerase_deHydtase"/>
</dbReference>
<dbReference type="SUPFAM" id="SSF51735">
    <property type="entry name" value="NAD(P)-binding Rossmann-fold domains"/>
    <property type="match status" value="1"/>
</dbReference>
<dbReference type="Gene3D" id="3.40.50.720">
    <property type="entry name" value="NAD(P)-binding Rossmann-like Domain"/>
    <property type="match status" value="1"/>
</dbReference>
<evidence type="ECO:0000256" key="5">
    <source>
        <dbReference type="ARBA" id="ARBA00013175"/>
    </source>
</evidence>
<evidence type="ECO:0000256" key="7">
    <source>
        <dbReference type="ARBA" id="ARBA00023027"/>
    </source>
</evidence>
<evidence type="ECO:0000256" key="9">
    <source>
        <dbReference type="ARBA" id="ARBA00023235"/>
    </source>
</evidence>
<dbReference type="EC" id="5.1.3.7" evidence="5"/>
<evidence type="ECO:0000256" key="8">
    <source>
        <dbReference type="ARBA" id="ARBA00023144"/>
    </source>
</evidence>
<evidence type="ECO:0000313" key="13">
    <source>
        <dbReference type="WBParaSite" id="scf7180000420226.g4936"/>
    </source>
</evidence>
<comment type="catalytic activity">
    <reaction evidence="1">
        <text>UDP-N-acetyl-alpha-D-glucosamine = UDP-N-acetyl-alpha-D-galactosamine</text>
        <dbReference type="Rhea" id="RHEA:20517"/>
        <dbReference type="ChEBI" id="CHEBI:57705"/>
        <dbReference type="ChEBI" id="CHEBI:67138"/>
        <dbReference type="EC" id="5.1.3.7"/>
    </reaction>
</comment>
<evidence type="ECO:0000256" key="6">
    <source>
        <dbReference type="ARBA" id="ARBA00013189"/>
    </source>
</evidence>
<dbReference type="GO" id="GO:0005829">
    <property type="term" value="C:cytosol"/>
    <property type="evidence" value="ECO:0007669"/>
    <property type="project" value="TreeGrafter"/>
</dbReference>
<comment type="catalytic activity">
    <reaction evidence="2">
        <text>UDP-alpha-D-glucose = UDP-alpha-D-galactose</text>
        <dbReference type="Rhea" id="RHEA:22168"/>
        <dbReference type="ChEBI" id="CHEBI:58885"/>
        <dbReference type="ChEBI" id="CHEBI:66914"/>
        <dbReference type="EC" id="5.1.3.2"/>
    </reaction>
</comment>
<organism evidence="12 13">
    <name type="scientific">Meloidogyne floridensis</name>
    <dbReference type="NCBI Taxonomy" id="298350"/>
    <lineage>
        <taxon>Eukaryota</taxon>
        <taxon>Metazoa</taxon>
        <taxon>Ecdysozoa</taxon>
        <taxon>Nematoda</taxon>
        <taxon>Chromadorea</taxon>
        <taxon>Rhabditida</taxon>
        <taxon>Tylenchina</taxon>
        <taxon>Tylenchomorpha</taxon>
        <taxon>Tylenchoidea</taxon>
        <taxon>Meloidogynidae</taxon>
        <taxon>Meloidogyninae</taxon>
        <taxon>Meloidogyne</taxon>
    </lineage>
</organism>
<name>A0A915NTT2_9BILA</name>
<feature type="domain" description="NAD-dependent epimerase/dehydratase" evidence="11">
    <location>
        <begin position="13"/>
        <end position="278"/>
    </location>
</feature>
<keyword evidence="7" id="KW-0520">NAD</keyword>
<dbReference type="Pfam" id="PF01370">
    <property type="entry name" value="Epimerase"/>
    <property type="match status" value="1"/>
</dbReference>
<evidence type="ECO:0000259" key="11">
    <source>
        <dbReference type="Pfam" id="PF01370"/>
    </source>
</evidence>
<sequence>MRMLQNKNQEICVLVTGATGYIGSHAVLELLNAGFKVIALGNSKNREEEKVCVLPQCLMRVLILANCRGSMLTFKRCNLQYIDELENIFKTEKFNIVIHLASSKGVAPSIKYPLEYYANNLISSINLLKMCEKYEKKKLVFMSSATVYGVPKELPVTENSSTGVDITNPYGWAKFMVEQILRDVCKSSKDWCIIILRAFDPAGAHPSGLLGDDINSEGPKHLMPLIASVALGKRKAINICGNTFPTRDGSGSRDFVHVCDVALAIVKSVERIEVYNLGLGRDHTVLEMVANYEKACGKPINKIIMPPRPGDISSIRCEIENARKNLNWTPKYGIEDICVHLNNWYIRSPNGYIN</sequence>
<comment type="cofactor">
    <cofactor evidence="3">
        <name>NAD(+)</name>
        <dbReference type="ChEBI" id="CHEBI:57540"/>
    </cofactor>
</comment>
<proteinExistence type="predicted"/>
<reference evidence="13" key="1">
    <citation type="submission" date="2022-11" db="UniProtKB">
        <authorList>
            <consortium name="WormBaseParasite"/>
        </authorList>
    </citation>
    <scope>IDENTIFICATION</scope>
</reference>
<protein>
    <recommendedName>
        <fullName evidence="10">UDP-N-acetylglucosamine 4-epimerase</fullName>
        <ecNumber evidence="6">5.1.3.2</ecNumber>
        <ecNumber evidence="5">5.1.3.7</ecNumber>
    </recommendedName>
</protein>
<dbReference type="EC" id="5.1.3.2" evidence="6"/>
<evidence type="ECO:0000256" key="3">
    <source>
        <dbReference type="ARBA" id="ARBA00001911"/>
    </source>
</evidence>
<dbReference type="WBParaSite" id="scf7180000420226.g4936">
    <property type="protein sequence ID" value="scf7180000420226.g4936"/>
    <property type="gene ID" value="scf7180000420226.g4936"/>
</dbReference>
<dbReference type="GO" id="GO:0003978">
    <property type="term" value="F:UDP-glucose 4-epimerase activity"/>
    <property type="evidence" value="ECO:0007669"/>
    <property type="project" value="UniProtKB-EC"/>
</dbReference>
<keyword evidence="12" id="KW-1185">Reference proteome</keyword>
<dbReference type="InterPro" id="IPR036291">
    <property type="entry name" value="NAD(P)-bd_dom_sf"/>
</dbReference>
<accession>A0A915NTT2</accession>
<dbReference type="NCBIfam" id="TIGR01179">
    <property type="entry name" value="galE"/>
    <property type="match status" value="1"/>
</dbReference>
<dbReference type="GO" id="GO:0033499">
    <property type="term" value="P:galactose catabolic process via UDP-galactose, Leloir pathway"/>
    <property type="evidence" value="ECO:0007669"/>
    <property type="project" value="TreeGrafter"/>
</dbReference>